<dbReference type="Proteomes" id="UP000241964">
    <property type="component" value="Unassembled WGS sequence"/>
</dbReference>
<proteinExistence type="predicted"/>
<dbReference type="AlphaFoldDB" id="A0A2P8G404"/>
<sequence>MSHIAIPIPPLQGKQEIKVEVTINGIKQNLFYRVELFYWEDCTNPVAHRADCISEMLAHHDPEWTVYYIGAPNDEFVPITFVKKESRNLLREAIA</sequence>
<name>A0A2P8G404_9BACT</name>
<protein>
    <submittedName>
        <fullName evidence="1">Uncharacterized protein</fullName>
    </submittedName>
</protein>
<dbReference type="EMBL" id="PYAS01000006">
    <property type="protein sequence ID" value="PSL28714.1"/>
    <property type="molecule type" value="Genomic_DNA"/>
</dbReference>
<accession>A0A2P8G404</accession>
<gene>
    <name evidence="1" type="ORF">CLV60_106317</name>
</gene>
<evidence type="ECO:0000313" key="2">
    <source>
        <dbReference type="Proteomes" id="UP000241964"/>
    </source>
</evidence>
<reference evidence="1 2" key="1">
    <citation type="submission" date="2018-03" db="EMBL/GenBank/DDBJ databases">
        <title>Genomic Encyclopedia of Archaeal and Bacterial Type Strains, Phase II (KMG-II): from individual species to whole genera.</title>
        <authorList>
            <person name="Goeker M."/>
        </authorList>
    </citation>
    <scope>NUCLEOTIDE SEQUENCE [LARGE SCALE GENOMIC DNA]</scope>
    <source>
        <strain evidence="1 2">DSM 29057</strain>
    </source>
</reference>
<keyword evidence="2" id="KW-1185">Reference proteome</keyword>
<organism evidence="1 2">
    <name type="scientific">Dyadobacter jiangsuensis</name>
    <dbReference type="NCBI Taxonomy" id="1591085"/>
    <lineage>
        <taxon>Bacteria</taxon>
        <taxon>Pseudomonadati</taxon>
        <taxon>Bacteroidota</taxon>
        <taxon>Cytophagia</taxon>
        <taxon>Cytophagales</taxon>
        <taxon>Spirosomataceae</taxon>
        <taxon>Dyadobacter</taxon>
    </lineage>
</organism>
<dbReference type="OrthoDB" id="961886at2"/>
<comment type="caution">
    <text evidence="1">The sequence shown here is derived from an EMBL/GenBank/DDBJ whole genome shotgun (WGS) entry which is preliminary data.</text>
</comment>
<evidence type="ECO:0000313" key="1">
    <source>
        <dbReference type="EMBL" id="PSL28714.1"/>
    </source>
</evidence>
<dbReference type="RefSeq" id="WP_106596148.1">
    <property type="nucleotide sequence ID" value="NZ_PYAS01000006.1"/>
</dbReference>